<dbReference type="Pfam" id="PF08263">
    <property type="entry name" value="LRRNT_2"/>
    <property type="match status" value="1"/>
</dbReference>
<evidence type="ECO:0000256" key="4">
    <source>
        <dbReference type="ARBA" id="ARBA00022729"/>
    </source>
</evidence>
<keyword evidence="13" id="KW-1185">Reference proteome</keyword>
<evidence type="ECO:0000259" key="11">
    <source>
        <dbReference type="Pfam" id="PF08263"/>
    </source>
</evidence>
<comment type="subcellular location">
    <subcellularLocation>
        <location evidence="1">Membrane</location>
    </subcellularLocation>
</comment>
<dbReference type="FunFam" id="3.80.10.10:FF:000062">
    <property type="entry name" value="protein STRUBBELIG-RECEPTOR FAMILY 3"/>
    <property type="match status" value="1"/>
</dbReference>
<evidence type="ECO:0000256" key="10">
    <source>
        <dbReference type="SAM" id="Phobius"/>
    </source>
</evidence>
<proteinExistence type="predicted"/>
<sequence>MCRVSWRVLHVSKPARALRVQPPPLMAFAVILLLLSVLPLCQPYTYKQDVFAINGLYMALGSPMLPNWITNGVDPCNESWQGVECVNSHITSITLSFANLGGQLSNTLANFTSLITLDLSNTNIGGTIPDGLPVTMQKLFLSGNQLSGSIPSTLSTLTQLTTVSLDNNHLVGEIPDVFAALTGVANLDFSSNNLTGPLPPSMGNLTALTSLHIQNNQISGILDVLQDLPLQDLNIENNLFSGPVPAKLLNLSNFKMDGNPFNTSIAIAPSAQPLAASAPLAPPSTGHVPSKEPAHSSNGTGGSNPAPPSGTNKVFIVKLVGYILIGVVSAVVVVLLAMYCL</sequence>
<comment type="caution">
    <text evidence="12">The sequence shown here is derived from an EMBL/GenBank/DDBJ whole genome shotgun (WGS) entry which is preliminary data.</text>
</comment>
<reference evidence="12 13" key="1">
    <citation type="journal article" date="2019" name="Sci. Rep.">
        <title>A high-quality genome of Eragrostis curvula grass provides insights into Poaceae evolution and supports new strategies to enhance forage quality.</title>
        <authorList>
            <person name="Carballo J."/>
            <person name="Santos B.A.C.M."/>
            <person name="Zappacosta D."/>
            <person name="Garbus I."/>
            <person name="Selva J.P."/>
            <person name="Gallo C.A."/>
            <person name="Diaz A."/>
            <person name="Albertini E."/>
            <person name="Caccamo M."/>
            <person name="Echenique V."/>
        </authorList>
    </citation>
    <scope>NUCLEOTIDE SEQUENCE [LARGE SCALE GENOMIC DNA]</scope>
    <source>
        <strain evidence="13">cv. Victoria</strain>
        <tissue evidence="12">Leaf</tissue>
    </source>
</reference>
<keyword evidence="7 10" id="KW-0472">Membrane</keyword>
<evidence type="ECO:0000313" key="13">
    <source>
        <dbReference type="Proteomes" id="UP000324897"/>
    </source>
</evidence>
<gene>
    <name evidence="12" type="ORF">EJB05_52911</name>
</gene>
<evidence type="ECO:0000256" key="8">
    <source>
        <dbReference type="ARBA" id="ARBA00023170"/>
    </source>
</evidence>
<dbReference type="InterPro" id="IPR046959">
    <property type="entry name" value="PRK1-6/SRF4-like"/>
</dbReference>
<dbReference type="InterPro" id="IPR013210">
    <property type="entry name" value="LRR_N_plant-typ"/>
</dbReference>
<dbReference type="Pfam" id="PF00560">
    <property type="entry name" value="LRR_1"/>
    <property type="match status" value="2"/>
</dbReference>
<organism evidence="12 13">
    <name type="scientific">Eragrostis curvula</name>
    <name type="common">weeping love grass</name>
    <dbReference type="NCBI Taxonomy" id="38414"/>
    <lineage>
        <taxon>Eukaryota</taxon>
        <taxon>Viridiplantae</taxon>
        <taxon>Streptophyta</taxon>
        <taxon>Embryophyta</taxon>
        <taxon>Tracheophyta</taxon>
        <taxon>Spermatophyta</taxon>
        <taxon>Magnoliopsida</taxon>
        <taxon>Liliopsida</taxon>
        <taxon>Poales</taxon>
        <taxon>Poaceae</taxon>
        <taxon>PACMAD clade</taxon>
        <taxon>Chloridoideae</taxon>
        <taxon>Eragrostideae</taxon>
        <taxon>Eragrostidinae</taxon>
        <taxon>Eragrostis</taxon>
    </lineage>
</organism>
<name>A0A5J9SRQ4_9POAL</name>
<dbReference type="EMBL" id="RWGY01000411">
    <property type="protein sequence ID" value="TVU01638.1"/>
    <property type="molecule type" value="Genomic_DNA"/>
</dbReference>
<dbReference type="InterPro" id="IPR001611">
    <property type="entry name" value="Leu-rich_rpt"/>
</dbReference>
<dbReference type="AlphaFoldDB" id="A0A5J9SRQ4"/>
<dbReference type="Proteomes" id="UP000324897">
    <property type="component" value="Unassembled WGS sequence"/>
</dbReference>
<dbReference type="Gramene" id="TVU01638">
    <property type="protein sequence ID" value="TVU01638"/>
    <property type="gene ID" value="EJB05_52911"/>
</dbReference>
<keyword evidence="5" id="KW-0677">Repeat</keyword>
<feature type="domain" description="Leucine-rich repeat-containing N-terminal plant-type" evidence="11">
    <location>
        <begin position="48"/>
        <end position="85"/>
    </location>
</feature>
<feature type="non-terminal residue" evidence="12">
    <location>
        <position position="341"/>
    </location>
</feature>
<evidence type="ECO:0000256" key="1">
    <source>
        <dbReference type="ARBA" id="ARBA00004370"/>
    </source>
</evidence>
<dbReference type="InterPro" id="IPR032675">
    <property type="entry name" value="LRR_dom_sf"/>
</dbReference>
<dbReference type="Pfam" id="PF13855">
    <property type="entry name" value="LRR_8"/>
    <property type="match status" value="1"/>
</dbReference>
<dbReference type="GO" id="GO:0016020">
    <property type="term" value="C:membrane"/>
    <property type="evidence" value="ECO:0007669"/>
    <property type="project" value="UniProtKB-SubCell"/>
</dbReference>
<dbReference type="SUPFAM" id="SSF52058">
    <property type="entry name" value="L domain-like"/>
    <property type="match status" value="1"/>
</dbReference>
<keyword evidence="6 10" id="KW-1133">Transmembrane helix</keyword>
<keyword evidence="8" id="KW-0675">Receptor</keyword>
<evidence type="ECO:0000313" key="12">
    <source>
        <dbReference type="EMBL" id="TVU01638.1"/>
    </source>
</evidence>
<evidence type="ECO:0000256" key="7">
    <source>
        <dbReference type="ARBA" id="ARBA00023136"/>
    </source>
</evidence>
<keyword evidence="4" id="KW-0732">Signal</keyword>
<protein>
    <recommendedName>
        <fullName evidence="11">Leucine-rich repeat-containing N-terminal plant-type domain-containing protein</fullName>
    </recommendedName>
</protein>
<feature type="region of interest" description="Disordered" evidence="9">
    <location>
        <begin position="278"/>
        <end position="307"/>
    </location>
</feature>
<dbReference type="PANTHER" id="PTHR48007">
    <property type="entry name" value="LEUCINE-RICH REPEAT RECEPTOR-LIKE PROTEIN KINASE PXC1"/>
    <property type="match status" value="1"/>
</dbReference>
<evidence type="ECO:0000256" key="6">
    <source>
        <dbReference type="ARBA" id="ARBA00022989"/>
    </source>
</evidence>
<feature type="non-terminal residue" evidence="12">
    <location>
        <position position="1"/>
    </location>
</feature>
<dbReference type="PANTHER" id="PTHR48007:SF22">
    <property type="entry name" value="PROTEIN STRUBBELIG-RECEPTOR FAMILY 3-LIKE ISOFORM X1"/>
    <property type="match status" value="1"/>
</dbReference>
<evidence type="ECO:0000256" key="2">
    <source>
        <dbReference type="ARBA" id="ARBA00022614"/>
    </source>
</evidence>
<evidence type="ECO:0000256" key="5">
    <source>
        <dbReference type="ARBA" id="ARBA00022737"/>
    </source>
</evidence>
<feature type="transmembrane region" description="Helical" evidence="10">
    <location>
        <begin position="319"/>
        <end position="340"/>
    </location>
</feature>
<dbReference type="OrthoDB" id="676979at2759"/>
<dbReference type="Gene3D" id="3.80.10.10">
    <property type="entry name" value="Ribonuclease Inhibitor"/>
    <property type="match status" value="1"/>
</dbReference>
<keyword evidence="2" id="KW-0433">Leucine-rich repeat</keyword>
<evidence type="ECO:0000256" key="9">
    <source>
        <dbReference type="SAM" id="MobiDB-lite"/>
    </source>
</evidence>
<keyword evidence="3 10" id="KW-0812">Transmembrane</keyword>
<evidence type="ECO:0000256" key="3">
    <source>
        <dbReference type="ARBA" id="ARBA00022692"/>
    </source>
</evidence>
<accession>A0A5J9SRQ4</accession>